<dbReference type="OrthoDB" id="206213at2759"/>
<evidence type="ECO:0000256" key="5">
    <source>
        <dbReference type="ARBA" id="ARBA00011245"/>
    </source>
</evidence>
<dbReference type="Gene3D" id="3.90.79.10">
    <property type="entry name" value="Nucleoside Triphosphate Pyrophosphohydrolase"/>
    <property type="match status" value="1"/>
</dbReference>
<feature type="transmembrane region" description="Helical" evidence="30">
    <location>
        <begin position="173"/>
        <end position="191"/>
    </location>
</feature>
<comment type="catalytic activity">
    <reaction evidence="17">
        <text>hexanoyl-CoA + H2O = hexanoyl-4'-phosphopantetheine + adenosine 3',5'-bisphosphate + 2 H(+)</text>
        <dbReference type="Rhea" id="RHEA:49980"/>
        <dbReference type="ChEBI" id="CHEBI:15377"/>
        <dbReference type="ChEBI" id="CHEBI:15378"/>
        <dbReference type="ChEBI" id="CHEBI:58343"/>
        <dbReference type="ChEBI" id="CHEBI:62620"/>
        <dbReference type="ChEBI" id="CHEBI:132012"/>
    </reaction>
    <physiologicalReaction direction="left-to-right" evidence="17">
        <dbReference type="Rhea" id="RHEA:49981"/>
    </physiologicalReaction>
</comment>
<feature type="domain" description="Nudix hydrolase" evidence="31">
    <location>
        <begin position="26"/>
        <end position="159"/>
    </location>
</feature>
<dbReference type="GO" id="GO:0003723">
    <property type="term" value="F:RNA binding"/>
    <property type="evidence" value="ECO:0007669"/>
    <property type="project" value="UniProtKB-KW"/>
</dbReference>
<dbReference type="GO" id="GO:0005782">
    <property type="term" value="C:peroxisomal matrix"/>
    <property type="evidence" value="ECO:0007669"/>
    <property type="project" value="UniProtKB-ARBA"/>
</dbReference>
<comment type="catalytic activity">
    <reaction evidence="25">
        <text>3alpha,7alpha,12alpha-trihydroxy-5beta-cholestan-26-oyl-CoA + H2O = 3alpha,7alpha,12alpha-trihydroxy-5beta-cholestan-26-oyl-4'-phosphopantetheine + adenosine 3',5'-bisphosphate + 2 H(+)</text>
        <dbReference type="Rhea" id="RHEA:50040"/>
        <dbReference type="ChEBI" id="CHEBI:15377"/>
        <dbReference type="ChEBI" id="CHEBI:15378"/>
        <dbReference type="ChEBI" id="CHEBI:58343"/>
        <dbReference type="ChEBI" id="CHEBI:63001"/>
        <dbReference type="ChEBI" id="CHEBI:132021"/>
    </reaction>
    <physiologicalReaction direction="left-to-right" evidence="25">
        <dbReference type="Rhea" id="RHEA:50041"/>
    </physiologicalReaction>
</comment>
<evidence type="ECO:0000256" key="13">
    <source>
        <dbReference type="ARBA" id="ARBA00044967"/>
    </source>
</evidence>
<keyword evidence="6" id="KW-0479">Metal-binding</keyword>
<evidence type="ECO:0000256" key="8">
    <source>
        <dbReference type="ARBA" id="ARBA00022842"/>
    </source>
</evidence>
<evidence type="ECO:0000256" key="22">
    <source>
        <dbReference type="ARBA" id="ARBA00048961"/>
    </source>
</evidence>
<evidence type="ECO:0000256" key="26">
    <source>
        <dbReference type="ARBA" id="ARBA00051856"/>
    </source>
</evidence>
<comment type="catalytic activity">
    <reaction evidence="24">
        <text>decanoyl-CoA + H2O = decanoyl-4'-phosphopantetheine + adenosine 3',5'-bisphosphate + 2 H(+)</text>
        <dbReference type="Rhea" id="RHEA:50020"/>
        <dbReference type="ChEBI" id="CHEBI:15377"/>
        <dbReference type="ChEBI" id="CHEBI:15378"/>
        <dbReference type="ChEBI" id="CHEBI:58343"/>
        <dbReference type="ChEBI" id="CHEBI:61430"/>
        <dbReference type="ChEBI" id="CHEBI:132014"/>
    </reaction>
    <physiologicalReaction direction="left-to-right" evidence="24">
        <dbReference type="Rhea" id="RHEA:50021"/>
    </physiologicalReaction>
</comment>
<comment type="catalytic activity">
    <reaction evidence="19">
        <text>dodecanoyl-CoA + H2O = S-dodecanoyl-4'-phosphopantetheine + adenosine 3',5'-bisphosphate + 2 H(+)</text>
        <dbReference type="Rhea" id="RHEA:50024"/>
        <dbReference type="ChEBI" id="CHEBI:15377"/>
        <dbReference type="ChEBI" id="CHEBI:15378"/>
        <dbReference type="ChEBI" id="CHEBI:57375"/>
        <dbReference type="ChEBI" id="CHEBI:58343"/>
        <dbReference type="ChEBI" id="CHEBI:132015"/>
    </reaction>
    <physiologicalReaction direction="left-to-right" evidence="19">
        <dbReference type="Rhea" id="RHEA:50025"/>
    </physiologicalReaction>
</comment>
<evidence type="ECO:0000256" key="6">
    <source>
        <dbReference type="ARBA" id="ARBA00022723"/>
    </source>
</evidence>
<evidence type="ECO:0000256" key="17">
    <source>
        <dbReference type="ARBA" id="ARBA00047466"/>
    </source>
</evidence>
<comment type="catalytic activity">
    <reaction evidence="12">
        <text>CoA + H2O = (R)-4'-phosphopantetheine + adenosine 3',5'-bisphosphate + 2 H(+)</text>
        <dbReference type="Rhea" id="RHEA:64988"/>
        <dbReference type="ChEBI" id="CHEBI:15377"/>
        <dbReference type="ChEBI" id="CHEBI:15378"/>
        <dbReference type="ChEBI" id="CHEBI:57287"/>
        <dbReference type="ChEBI" id="CHEBI:58343"/>
        <dbReference type="ChEBI" id="CHEBI:61723"/>
        <dbReference type="EC" id="3.6.1.77"/>
    </reaction>
    <physiologicalReaction direction="left-to-right" evidence="12">
        <dbReference type="Rhea" id="RHEA:64989"/>
    </physiologicalReaction>
</comment>
<dbReference type="GO" id="GO:0015938">
    <property type="term" value="P:coenzyme A catabolic process"/>
    <property type="evidence" value="ECO:0007669"/>
    <property type="project" value="TreeGrafter"/>
</dbReference>
<keyword evidence="30" id="KW-0472">Membrane</keyword>
<evidence type="ECO:0000256" key="29">
    <source>
        <dbReference type="ARBA" id="ARBA00079598"/>
    </source>
</evidence>
<dbReference type="PANTHER" id="PTHR12992:SF24">
    <property type="entry name" value="PEROXISOMAL COENZYME A DIPHOSPHATASE NUDT7"/>
    <property type="match status" value="1"/>
</dbReference>
<evidence type="ECO:0000256" key="16">
    <source>
        <dbReference type="ARBA" id="ARBA00047403"/>
    </source>
</evidence>
<evidence type="ECO:0000256" key="3">
    <source>
        <dbReference type="ARBA" id="ARBA00004275"/>
    </source>
</evidence>
<evidence type="ECO:0000259" key="31">
    <source>
        <dbReference type="PROSITE" id="PS51462"/>
    </source>
</evidence>
<keyword evidence="33" id="KW-1185">Reference proteome</keyword>
<reference evidence="32" key="2">
    <citation type="submission" date="2025-09" db="UniProtKB">
        <authorList>
            <consortium name="Ensembl"/>
        </authorList>
    </citation>
    <scope>IDENTIFICATION</scope>
</reference>
<evidence type="ECO:0000256" key="21">
    <source>
        <dbReference type="ARBA" id="ARBA00048667"/>
    </source>
</evidence>
<evidence type="ECO:0000256" key="11">
    <source>
        <dbReference type="ARBA" id="ARBA00023211"/>
    </source>
</evidence>
<evidence type="ECO:0000256" key="27">
    <source>
        <dbReference type="ARBA" id="ARBA00059426"/>
    </source>
</evidence>
<dbReference type="CTD" id="283927"/>
<dbReference type="Ensembl" id="ENSPKIT00000039481.1">
    <property type="protein sequence ID" value="ENSPKIP00000015023.1"/>
    <property type="gene ID" value="ENSPKIG00000001874.1"/>
</dbReference>
<organism evidence="32 33">
    <name type="scientific">Paramormyrops kingsleyae</name>
    <dbReference type="NCBI Taxonomy" id="1676925"/>
    <lineage>
        <taxon>Eukaryota</taxon>
        <taxon>Metazoa</taxon>
        <taxon>Chordata</taxon>
        <taxon>Craniata</taxon>
        <taxon>Vertebrata</taxon>
        <taxon>Euteleostomi</taxon>
        <taxon>Actinopterygii</taxon>
        <taxon>Neopterygii</taxon>
        <taxon>Teleostei</taxon>
        <taxon>Osteoglossocephala</taxon>
        <taxon>Osteoglossomorpha</taxon>
        <taxon>Osteoglossiformes</taxon>
        <taxon>Mormyridae</taxon>
        <taxon>Paramormyrops</taxon>
    </lineage>
</organism>
<comment type="catalytic activity">
    <reaction evidence="15">
        <text>malonyl-CoA + H2O = malonyl-4'-phosphopantetheine + adenosine 3',5'-bisphosphate + 2 H(+)</text>
        <dbReference type="Rhea" id="RHEA:67468"/>
        <dbReference type="ChEBI" id="CHEBI:15377"/>
        <dbReference type="ChEBI" id="CHEBI:15378"/>
        <dbReference type="ChEBI" id="CHEBI:57384"/>
        <dbReference type="ChEBI" id="CHEBI:58343"/>
        <dbReference type="ChEBI" id="CHEBI:172363"/>
    </reaction>
    <physiologicalReaction direction="left-to-right" evidence="15">
        <dbReference type="Rhea" id="RHEA:67469"/>
    </physiologicalReaction>
</comment>
<evidence type="ECO:0000256" key="2">
    <source>
        <dbReference type="ARBA" id="ARBA00001946"/>
    </source>
</evidence>
<comment type="cofactor">
    <cofactor evidence="2">
        <name>Mg(2+)</name>
        <dbReference type="ChEBI" id="CHEBI:18420"/>
    </cofactor>
</comment>
<evidence type="ECO:0000256" key="18">
    <source>
        <dbReference type="ARBA" id="ARBA00047666"/>
    </source>
</evidence>
<evidence type="ECO:0000256" key="1">
    <source>
        <dbReference type="ARBA" id="ARBA00001936"/>
    </source>
</evidence>
<reference evidence="32" key="1">
    <citation type="submission" date="2025-08" db="UniProtKB">
        <authorList>
            <consortium name="Ensembl"/>
        </authorList>
    </citation>
    <scope>IDENTIFICATION</scope>
</reference>
<dbReference type="PROSITE" id="PS51462">
    <property type="entry name" value="NUDIX"/>
    <property type="match status" value="1"/>
</dbReference>
<evidence type="ECO:0000256" key="14">
    <source>
        <dbReference type="ARBA" id="ARBA00047289"/>
    </source>
</evidence>
<dbReference type="PANTHER" id="PTHR12992">
    <property type="entry name" value="NUDIX HYDROLASE"/>
    <property type="match status" value="1"/>
</dbReference>
<comment type="catalytic activity">
    <reaction evidence="21">
        <text>a 5'-end CoA-ribonucleoside in mRNA + H2O = a 5'-end phospho-adenosine-phospho-ribonucleoside in mRNA + (R)-4'-phosphopantetheine + 2 H(+)</text>
        <dbReference type="Rhea" id="RHEA:67592"/>
        <dbReference type="Rhea" id="RHEA-COMP:15719"/>
        <dbReference type="Rhea" id="RHEA-COMP:17276"/>
        <dbReference type="ChEBI" id="CHEBI:15377"/>
        <dbReference type="ChEBI" id="CHEBI:15378"/>
        <dbReference type="ChEBI" id="CHEBI:61723"/>
        <dbReference type="ChEBI" id="CHEBI:144051"/>
        <dbReference type="ChEBI" id="CHEBI:172371"/>
    </reaction>
    <physiologicalReaction direction="left-to-right" evidence="21">
        <dbReference type="Rhea" id="RHEA:67593"/>
    </physiologicalReaction>
</comment>
<name>A0A3B3R9H1_9TELE</name>
<comment type="catalytic activity">
    <reaction evidence="14">
        <text>octanoyl-CoA + H2O = S-octanoyl-4'-phosphopantetheine + adenosine 3',5'-bisphosphate + 2 H(+)</text>
        <dbReference type="Rhea" id="RHEA:50016"/>
        <dbReference type="ChEBI" id="CHEBI:15377"/>
        <dbReference type="ChEBI" id="CHEBI:15378"/>
        <dbReference type="ChEBI" id="CHEBI:57386"/>
        <dbReference type="ChEBI" id="CHEBI:58343"/>
        <dbReference type="ChEBI" id="CHEBI:132013"/>
    </reaction>
    <physiologicalReaction direction="left-to-right" evidence="14">
        <dbReference type="Rhea" id="RHEA:50017"/>
    </physiologicalReaction>
</comment>
<comment type="subunit">
    <text evidence="5">Monomer.</text>
</comment>
<comment type="catalytic activity">
    <reaction evidence="23">
        <text>butanoyl-CoA + H2O = S-butanoyl-4'-phosphopantetheine + adenosine 3',5'-bisphosphate + 2 H(+)</text>
        <dbReference type="Rhea" id="RHEA:49976"/>
        <dbReference type="ChEBI" id="CHEBI:15377"/>
        <dbReference type="ChEBI" id="CHEBI:15378"/>
        <dbReference type="ChEBI" id="CHEBI:57371"/>
        <dbReference type="ChEBI" id="CHEBI:58343"/>
        <dbReference type="ChEBI" id="CHEBI:132011"/>
    </reaction>
    <physiologicalReaction direction="left-to-right" evidence="23">
        <dbReference type="Rhea" id="RHEA:49977"/>
    </physiologicalReaction>
</comment>
<evidence type="ECO:0000256" key="9">
    <source>
        <dbReference type="ARBA" id="ARBA00022884"/>
    </source>
</evidence>
<dbReference type="InterPro" id="IPR015797">
    <property type="entry name" value="NUDIX_hydrolase-like_dom_sf"/>
</dbReference>
<dbReference type="CDD" id="cd03426">
    <property type="entry name" value="NUDIX_CoAse_Nudt7"/>
    <property type="match status" value="1"/>
</dbReference>
<evidence type="ECO:0000256" key="20">
    <source>
        <dbReference type="ARBA" id="ARBA00048624"/>
    </source>
</evidence>
<dbReference type="InterPro" id="IPR045121">
    <property type="entry name" value="CoAse"/>
</dbReference>
<dbReference type="AlphaFoldDB" id="A0A3B3R9H1"/>
<comment type="catalytic activity">
    <reaction evidence="18">
        <text>propanoyl-CoA + H2O = propanoyl-4'-phosphopantetheine + adenosine 3',5'-bisphosphate + 2 H(+)</text>
        <dbReference type="Rhea" id="RHEA:67464"/>
        <dbReference type="ChEBI" id="CHEBI:15377"/>
        <dbReference type="ChEBI" id="CHEBI:15378"/>
        <dbReference type="ChEBI" id="CHEBI:57392"/>
        <dbReference type="ChEBI" id="CHEBI:58343"/>
        <dbReference type="ChEBI" id="CHEBI:172362"/>
    </reaction>
    <physiologicalReaction direction="left-to-right" evidence="18">
        <dbReference type="Rhea" id="RHEA:67465"/>
    </physiologicalReaction>
</comment>
<evidence type="ECO:0000256" key="10">
    <source>
        <dbReference type="ARBA" id="ARBA00023140"/>
    </source>
</evidence>
<comment type="catalytic activity">
    <reaction evidence="26">
        <text>acetyl-CoA + H2O = S-acetyl-4'-phosphopantetheine + adenosine 3',5'-bisphosphate + 2 H(+)</text>
        <dbReference type="Rhea" id="RHEA:64992"/>
        <dbReference type="ChEBI" id="CHEBI:15377"/>
        <dbReference type="ChEBI" id="CHEBI:15378"/>
        <dbReference type="ChEBI" id="CHEBI:57288"/>
        <dbReference type="ChEBI" id="CHEBI:58343"/>
        <dbReference type="ChEBI" id="CHEBI:156266"/>
    </reaction>
    <physiologicalReaction direction="left-to-right" evidence="26">
        <dbReference type="Rhea" id="RHEA:64993"/>
    </physiologicalReaction>
</comment>
<comment type="catalytic activity">
    <reaction evidence="16">
        <text>tetradecanoyl-CoA + H2O = tetradecanoyl-4'-phosphopantetheine + adenosine 3',5'-bisphosphate + 2 H(+)</text>
        <dbReference type="Rhea" id="RHEA:50028"/>
        <dbReference type="ChEBI" id="CHEBI:15377"/>
        <dbReference type="ChEBI" id="CHEBI:15378"/>
        <dbReference type="ChEBI" id="CHEBI:57385"/>
        <dbReference type="ChEBI" id="CHEBI:58343"/>
        <dbReference type="ChEBI" id="CHEBI:132017"/>
    </reaction>
    <physiologicalReaction direction="left-to-right" evidence="16">
        <dbReference type="Rhea" id="RHEA:50029"/>
    </physiologicalReaction>
</comment>
<evidence type="ECO:0000256" key="19">
    <source>
        <dbReference type="ARBA" id="ARBA00047757"/>
    </source>
</evidence>
<evidence type="ECO:0000256" key="7">
    <source>
        <dbReference type="ARBA" id="ARBA00022801"/>
    </source>
</evidence>
<dbReference type="GO" id="GO:0010945">
    <property type="term" value="F:coenzyme A diphosphatase activity"/>
    <property type="evidence" value="ECO:0007669"/>
    <property type="project" value="UniProtKB-EC"/>
</dbReference>
<dbReference type="Pfam" id="PF00293">
    <property type="entry name" value="NUDIX"/>
    <property type="match status" value="1"/>
</dbReference>
<comment type="function">
    <text evidence="27">Fatty acyl-coenzyme A (CoA) diphosphatase that hydrolyzes fatty acyl-CoA to yield acyl-4'-phosphopantetheine and adenosine 3',5'-bisphosphate. Cleaves CoA, CoA esters and oxidized CoA with similar efficiencies. Preferentially hydrolyzes medium-chain acyl-CoAs and bile acid-CoAs. Has no activity toward NDP-sugars, CDP-alcohols, (deoxy)nucleoside 5'-triphosphates, nucleoside 5'-di or monophosphates, diadenosine polyphosphates, NAD, NADH, NADP, NADPH or thymidine-5'-monophospho-p-nitrophenyl ester. May be required to eliminate oxidized CoA from peroxisomes, or regulate CoA and acyl-CoA levels in this organelle in response to metabolic demand. Does not play a role in U8 snoRNA decapping activity. Binds U8 snoRNA. Exhibits decapping activity towards dpCoA-capped RNAs in vitro.</text>
</comment>
<evidence type="ECO:0000256" key="30">
    <source>
        <dbReference type="SAM" id="Phobius"/>
    </source>
</evidence>
<dbReference type="GeneTree" id="ENSGT00940000159631"/>
<keyword evidence="9" id="KW-0694">RNA-binding</keyword>
<evidence type="ECO:0000256" key="25">
    <source>
        <dbReference type="ARBA" id="ARBA00051749"/>
    </source>
</evidence>
<dbReference type="GO" id="GO:0046872">
    <property type="term" value="F:metal ion binding"/>
    <property type="evidence" value="ECO:0007669"/>
    <property type="project" value="UniProtKB-KW"/>
</dbReference>
<evidence type="ECO:0000256" key="23">
    <source>
        <dbReference type="ARBA" id="ARBA00049284"/>
    </source>
</evidence>
<keyword evidence="7" id="KW-0378">Hydrolase</keyword>
<keyword evidence="8" id="KW-0460">Magnesium</keyword>
<accession>A0A3B3R9H1</accession>
<keyword evidence="10" id="KW-0576">Peroxisome</keyword>
<dbReference type="RefSeq" id="XP_023695493.1">
    <property type="nucleotide sequence ID" value="XM_023839725.2"/>
</dbReference>
<evidence type="ECO:0000256" key="12">
    <source>
        <dbReference type="ARBA" id="ARBA00044908"/>
    </source>
</evidence>
<keyword evidence="30" id="KW-1133">Transmembrane helix</keyword>
<dbReference type="EC" id="3.6.1.77" evidence="13"/>
<dbReference type="GeneID" id="111858185"/>
<dbReference type="SUPFAM" id="SSF55811">
    <property type="entry name" value="Nudix"/>
    <property type="match status" value="1"/>
</dbReference>
<comment type="catalytic activity">
    <reaction evidence="22">
        <text>choloyl-CoA + H2O = S-choloyl-4'-phosphopantetheine + adenosine 3',5'-bisphosphate + 2 H(+)</text>
        <dbReference type="Rhea" id="RHEA:50036"/>
        <dbReference type="ChEBI" id="CHEBI:15377"/>
        <dbReference type="ChEBI" id="CHEBI:15378"/>
        <dbReference type="ChEBI" id="CHEBI:57373"/>
        <dbReference type="ChEBI" id="CHEBI:58343"/>
        <dbReference type="ChEBI" id="CHEBI:132020"/>
    </reaction>
    <physiologicalReaction direction="left-to-right" evidence="22">
        <dbReference type="Rhea" id="RHEA:50037"/>
    </physiologicalReaction>
</comment>
<comment type="similarity">
    <text evidence="4">Belongs to the Nudix hydrolase family. PCD1 subfamily.</text>
</comment>
<keyword evidence="11" id="KW-0464">Manganese</keyword>
<evidence type="ECO:0000256" key="24">
    <source>
        <dbReference type="ARBA" id="ARBA00050371"/>
    </source>
</evidence>
<dbReference type="FunFam" id="3.90.79.10:FF:000049">
    <property type="entry name" value="Peroxisomal coenzyme A diphosphatase NUDT7"/>
    <property type="match status" value="1"/>
</dbReference>
<evidence type="ECO:0000313" key="33">
    <source>
        <dbReference type="Proteomes" id="UP000261540"/>
    </source>
</evidence>
<evidence type="ECO:0000256" key="15">
    <source>
        <dbReference type="ARBA" id="ARBA00047369"/>
    </source>
</evidence>
<comment type="catalytic activity">
    <reaction evidence="20">
        <text>succinyl-CoA + H2O = succinyl-4'-phosphopantetheine + adenosine 3',5'-bisphosphate + 2 H(+)</text>
        <dbReference type="Rhea" id="RHEA:67472"/>
        <dbReference type="ChEBI" id="CHEBI:15377"/>
        <dbReference type="ChEBI" id="CHEBI:15378"/>
        <dbReference type="ChEBI" id="CHEBI:57292"/>
        <dbReference type="ChEBI" id="CHEBI:58343"/>
        <dbReference type="ChEBI" id="CHEBI:172364"/>
    </reaction>
    <physiologicalReaction direction="left-to-right" evidence="20">
        <dbReference type="Rhea" id="RHEA:67473"/>
    </physiologicalReaction>
</comment>
<keyword evidence="30" id="KW-0812">Transmembrane</keyword>
<comment type="cofactor">
    <cofactor evidence="1">
        <name>Mn(2+)</name>
        <dbReference type="ChEBI" id="CHEBI:29035"/>
    </cofactor>
</comment>
<dbReference type="STRING" id="1676925.ENSPKIP00000015023"/>
<evidence type="ECO:0000256" key="4">
    <source>
        <dbReference type="ARBA" id="ARBA00006506"/>
    </source>
</evidence>
<protein>
    <recommendedName>
        <fullName evidence="28">Peroxisomal coenzyme A diphosphatase NUDT7</fullName>
        <ecNumber evidence="13">3.6.1.77</ecNumber>
    </recommendedName>
    <alternativeName>
        <fullName evidence="29">Nucleoside diphosphate-linked moiety X motif 7</fullName>
    </alternativeName>
</protein>
<proteinExistence type="inferred from homology"/>
<dbReference type="Proteomes" id="UP000261540">
    <property type="component" value="Unplaced"/>
</dbReference>
<comment type="subcellular location">
    <subcellularLocation>
        <location evidence="3">Peroxisome</location>
    </subcellularLocation>
</comment>
<dbReference type="KEGG" id="pki:111858185"/>
<dbReference type="InterPro" id="IPR000086">
    <property type="entry name" value="NUDIX_hydrolase_dom"/>
</dbReference>
<evidence type="ECO:0000313" key="32">
    <source>
        <dbReference type="Ensembl" id="ENSPKIP00000015023.1"/>
    </source>
</evidence>
<evidence type="ECO:0000256" key="28">
    <source>
        <dbReference type="ARBA" id="ARBA00072984"/>
    </source>
</evidence>
<sequence>MDTRGKLKTCLKQFECESTLSQLPPHQKASVLIPLFMKKGELHILMTLRSLNLKHSAGEVCFPGGKHDSRDRDEIDTALREAEEEIGLSTDQVEVVGRLFPVLSKSGLFVTPVVAFIKDTFQAHPNPEEVSHVFSVPLSFFLGQTNHSSYYLPGITGKLHSFMYQDFDSKKTFHIWGLTAILAILVAVLVLGRKPMFEVDFDSEDPLPFFQRNLHFQISKL</sequence>